<keyword evidence="6" id="KW-1185">Reference proteome</keyword>
<dbReference type="Proteomes" id="UP000051448">
    <property type="component" value="Unassembled WGS sequence"/>
</dbReference>
<evidence type="ECO:0000256" key="3">
    <source>
        <dbReference type="ARBA" id="ARBA00023163"/>
    </source>
</evidence>
<proteinExistence type="predicted"/>
<dbReference type="GeneID" id="98311077"/>
<evidence type="ECO:0000259" key="4">
    <source>
        <dbReference type="PROSITE" id="PS50995"/>
    </source>
</evidence>
<dbReference type="PANTHER" id="PTHR35790">
    <property type="entry name" value="HTH-TYPE TRANSCRIPTIONAL REGULATOR PCHR"/>
    <property type="match status" value="1"/>
</dbReference>
<dbReference type="PROSITE" id="PS50995">
    <property type="entry name" value="HTH_MARR_2"/>
    <property type="match status" value="1"/>
</dbReference>
<reference evidence="5 6" key="1">
    <citation type="journal article" date="2015" name="Genome Announc.">
        <title>Expanding the biotechnology potential of lactobacilli through comparative genomics of 213 strains and associated genera.</title>
        <authorList>
            <person name="Sun Z."/>
            <person name="Harris H.M."/>
            <person name="McCann A."/>
            <person name="Guo C."/>
            <person name="Argimon S."/>
            <person name="Zhang W."/>
            <person name="Yang X."/>
            <person name="Jeffery I.B."/>
            <person name="Cooney J.C."/>
            <person name="Kagawa T.F."/>
            <person name="Liu W."/>
            <person name="Song Y."/>
            <person name="Salvetti E."/>
            <person name="Wrobel A."/>
            <person name="Rasinkangas P."/>
            <person name="Parkhill J."/>
            <person name="Rea M.C."/>
            <person name="O'Sullivan O."/>
            <person name="Ritari J."/>
            <person name="Douillard F.P."/>
            <person name="Paul Ross R."/>
            <person name="Yang R."/>
            <person name="Briner A.E."/>
            <person name="Felis G.E."/>
            <person name="de Vos W.M."/>
            <person name="Barrangou R."/>
            <person name="Klaenhammer T.R."/>
            <person name="Caufield P.W."/>
            <person name="Cui Y."/>
            <person name="Zhang H."/>
            <person name="O'Toole P.W."/>
        </authorList>
    </citation>
    <scope>NUCLEOTIDE SEQUENCE [LARGE SCALE GENOMIC DNA]</scope>
    <source>
        <strain evidence="5 6">DSM 19519</strain>
    </source>
</reference>
<evidence type="ECO:0000256" key="2">
    <source>
        <dbReference type="ARBA" id="ARBA00023125"/>
    </source>
</evidence>
<name>A0A0R1MNN7_9LACO</name>
<evidence type="ECO:0000313" key="5">
    <source>
        <dbReference type="EMBL" id="KRL06682.1"/>
    </source>
</evidence>
<evidence type="ECO:0000313" key="6">
    <source>
        <dbReference type="Proteomes" id="UP000051448"/>
    </source>
</evidence>
<dbReference type="GO" id="GO:0003700">
    <property type="term" value="F:DNA-binding transcription factor activity"/>
    <property type="evidence" value="ECO:0007669"/>
    <property type="project" value="InterPro"/>
</dbReference>
<dbReference type="InterPro" id="IPR000835">
    <property type="entry name" value="HTH_MarR-typ"/>
</dbReference>
<dbReference type="GO" id="GO:0003677">
    <property type="term" value="F:DNA binding"/>
    <property type="evidence" value="ECO:0007669"/>
    <property type="project" value="UniProtKB-KW"/>
</dbReference>
<dbReference type="SMART" id="SM00347">
    <property type="entry name" value="HTH_MARR"/>
    <property type="match status" value="1"/>
</dbReference>
<dbReference type="InterPro" id="IPR036390">
    <property type="entry name" value="WH_DNA-bd_sf"/>
</dbReference>
<dbReference type="EMBL" id="AZDX01000016">
    <property type="protein sequence ID" value="KRL06682.1"/>
    <property type="molecule type" value="Genomic_DNA"/>
</dbReference>
<dbReference type="AlphaFoldDB" id="A0A0R1MNN7"/>
<keyword evidence="1" id="KW-0805">Transcription regulation</keyword>
<dbReference type="Pfam" id="PF12802">
    <property type="entry name" value="MarR_2"/>
    <property type="match status" value="1"/>
</dbReference>
<comment type="caution">
    <text evidence="5">The sequence shown here is derived from an EMBL/GenBank/DDBJ whole genome shotgun (WGS) entry which is preliminary data.</text>
</comment>
<protein>
    <submittedName>
        <fullName evidence="5">Transcriptional regulator</fullName>
    </submittedName>
</protein>
<keyword evidence="2" id="KW-0238">DNA-binding</keyword>
<dbReference type="InterPro" id="IPR036388">
    <property type="entry name" value="WH-like_DNA-bd_sf"/>
</dbReference>
<dbReference type="STRING" id="1423759.FC92_GL000469"/>
<dbReference type="OrthoDB" id="2323884at2"/>
<dbReference type="RefSeq" id="WP_057869593.1">
    <property type="nucleotide sequence ID" value="NZ_AZDX01000016.1"/>
</dbReference>
<sequence length="159" mass="18567">MSELNPLLKQIDNELHRYLAFDNTKKVHEHLLKHATEIALSEVISDVSVTDLDILNLIAAHSEIRIKELVETVYFPQGTVSKIVNRLVKKRLVKKYHHTDNKKDVYLKLTESGQTLTILHVQYHKTENQKLNKIGTRFSNKELARFAEMLKEINELREK</sequence>
<dbReference type="PATRIC" id="fig|1423759.3.peg.506"/>
<accession>A0A0R1MNN7</accession>
<dbReference type="InterPro" id="IPR052067">
    <property type="entry name" value="Metal_resp_HTH_trans_reg"/>
</dbReference>
<feature type="domain" description="HTH marR-type" evidence="4">
    <location>
        <begin position="1"/>
        <end position="155"/>
    </location>
</feature>
<keyword evidence="3" id="KW-0804">Transcription</keyword>
<dbReference type="SUPFAM" id="SSF46785">
    <property type="entry name" value="Winged helix' DNA-binding domain"/>
    <property type="match status" value="1"/>
</dbReference>
<gene>
    <name evidence="5" type="ORF">FC92_GL000469</name>
</gene>
<dbReference type="Gene3D" id="1.10.10.10">
    <property type="entry name" value="Winged helix-like DNA-binding domain superfamily/Winged helix DNA-binding domain"/>
    <property type="match status" value="1"/>
</dbReference>
<evidence type="ECO:0000256" key="1">
    <source>
        <dbReference type="ARBA" id="ARBA00023015"/>
    </source>
</evidence>
<dbReference type="PANTHER" id="PTHR35790:SF4">
    <property type="entry name" value="HTH-TYPE TRANSCRIPTIONAL REGULATOR PCHR"/>
    <property type="match status" value="1"/>
</dbReference>
<organism evidence="5 6">
    <name type="scientific">Liquorilactobacillus hordei DSM 19519</name>
    <dbReference type="NCBI Taxonomy" id="1423759"/>
    <lineage>
        <taxon>Bacteria</taxon>
        <taxon>Bacillati</taxon>
        <taxon>Bacillota</taxon>
        <taxon>Bacilli</taxon>
        <taxon>Lactobacillales</taxon>
        <taxon>Lactobacillaceae</taxon>
        <taxon>Liquorilactobacillus</taxon>
    </lineage>
</organism>